<dbReference type="Pfam" id="PF01527">
    <property type="entry name" value="HTH_Tnp_1"/>
    <property type="match status" value="1"/>
</dbReference>
<reference evidence="2 3" key="1">
    <citation type="submission" date="2015-12" db="EMBL/GenBank/DDBJ databases">
        <title>Genome sequence of Corynebacterium AS 1.542.</title>
        <authorList>
            <person name="Yang J."/>
            <person name="Yang S."/>
        </authorList>
    </citation>
    <scope>NUCLEOTIDE SEQUENCE [LARGE SCALE GENOMIC DNA]</scope>
    <source>
        <strain evidence="2 3">AS 1.542</strain>
    </source>
</reference>
<sequence length="102" mass="11670">MPSKTYSEEFKRDAVALYEKSPGTSIQTIATELGVNRNTLQNWLKKYGTGARTNITTTSGPSPDSVSEAERIRQLEREVSRLREERDILRKAAKYFAEETNW</sequence>
<gene>
    <name evidence="2" type="ORF">AUP69_12740</name>
</gene>
<feature type="compositionally biased region" description="Polar residues" evidence="1">
    <location>
        <begin position="51"/>
        <end position="65"/>
    </location>
</feature>
<accession>A0AB36I7Y6</accession>
<dbReference type="KEGG" id="cgq:CGLAR1_07075"/>
<dbReference type="KEGG" id="cgj:AR0_07210"/>
<evidence type="ECO:0000313" key="2">
    <source>
        <dbReference type="EMBL" id="OKX77877.1"/>
    </source>
</evidence>
<dbReference type="AlphaFoldDB" id="A0AB36I7Y6"/>
<name>A0AB36I7Y6_CORGT</name>
<dbReference type="KEGG" id="cgq:CGLAR1_11710"/>
<comment type="caution">
    <text evidence="2">The sequence shown here is derived from an EMBL/GenBank/DDBJ whole genome shotgun (WGS) entry which is preliminary data.</text>
</comment>
<proteinExistence type="predicted"/>
<dbReference type="Gene3D" id="1.10.10.60">
    <property type="entry name" value="Homeodomain-like"/>
    <property type="match status" value="1"/>
</dbReference>
<evidence type="ECO:0000313" key="3">
    <source>
        <dbReference type="Proteomes" id="UP000186091"/>
    </source>
</evidence>
<evidence type="ECO:0000256" key="1">
    <source>
        <dbReference type="SAM" id="MobiDB-lite"/>
    </source>
</evidence>
<protein>
    <submittedName>
        <fullName evidence="2">Transposase</fullName>
    </submittedName>
</protein>
<dbReference type="InterPro" id="IPR051839">
    <property type="entry name" value="RD_transcriptional_regulator"/>
</dbReference>
<dbReference type="SUPFAM" id="SSF46689">
    <property type="entry name" value="Homeodomain-like"/>
    <property type="match status" value="1"/>
</dbReference>
<dbReference type="InterPro" id="IPR002514">
    <property type="entry name" value="Transposase_8"/>
</dbReference>
<dbReference type="Proteomes" id="UP000186091">
    <property type="component" value="Unassembled WGS sequence"/>
</dbReference>
<dbReference type="GO" id="GO:0006313">
    <property type="term" value="P:DNA transposition"/>
    <property type="evidence" value="ECO:0007669"/>
    <property type="project" value="InterPro"/>
</dbReference>
<dbReference type="KEGG" id="cgx:SB89_06920"/>
<dbReference type="KEGG" id="cgj:AR0_11855"/>
<feature type="region of interest" description="Disordered" evidence="1">
    <location>
        <begin position="51"/>
        <end position="71"/>
    </location>
</feature>
<dbReference type="PANTHER" id="PTHR33215">
    <property type="entry name" value="PROTEIN DISTAL ANTENNA"/>
    <property type="match status" value="1"/>
</dbReference>
<dbReference type="PANTHER" id="PTHR33215:SF13">
    <property type="entry name" value="PROTEIN DISTAL ANTENNA"/>
    <property type="match status" value="1"/>
</dbReference>
<organism evidence="2 3">
    <name type="scientific">Corynebacterium glutamicum</name>
    <name type="common">Brevibacterium saccharolyticum</name>
    <dbReference type="NCBI Taxonomy" id="1718"/>
    <lineage>
        <taxon>Bacteria</taxon>
        <taxon>Bacillati</taxon>
        <taxon>Actinomycetota</taxon>
        <taxon>Actinomycetes</taxon>
        <taxon>Mycobacteriales</taxon>
        <taxon>Corynebacteriaceae</taxon>
        <taxon>Corynebacterium</taxon>
    </lineage>
</organism>
<dbReference type="GO" id="GO:0004803">
    <property type="term" value="F:transposase activity"/>
    <property type="evidence" value="ECO:0007669"/>
    <property type="project" value="InterPro"/>
</dbReference>
<dbReference type="InterPro" id="IPR009057">
    <property type="entry name" value="Homeodomain-like_sf"/>
</dbReference>
<dbReference type="EMBL" id="LOQT01000027">
    <property type="protein sequence ID" value="OKX77877.1"/>
    <property type="molecule type" value="Genomic_DNA"/>
</dbReference>
<dbReference type="GO" id="GO:0003677">
    <property type="term" value="F:DNA binding"/>
    <property type="evidence" value="ECO:0007669"/>
    <property type="project" value="InterPro"/>
</dbReference>